<evidence type="ECO:0000313" key="7">
    <source>
        <dbReference type="Proteomes" id="UP001589810"/>
    </source>
</evidence>
<evidence type="ECO:0000259" key="5">
    <source>
        <dbReference type="PROSITE" id="PS50122"/>
    </source>
</evidence>
<keyword evidence="4" id="KW-0145">Chemotaxis</keyword>
<feature type="domain" description="CheB-type methylesterase" evidence="5">
    <location>
        <begin position="2"/>
        <end position="185"/>
    </location>
</feature>
<evidence type="ECO:0000256" key="4">
    <source>
        <dbReference type="PROSITE-ProRule" id="PRU00050"/>
    </source>
</evidence>
<dbReference type="Proteomes" id="UP001589810">
    <property type="component" value="Unassembled WGS sequence"/>
</dbReference>
<dbReference type="RefSeq" id="WP_273940778.1">
    <property type="nucleotide sequence ID" value="NZ_CP097263.1"/>
</dbReference>
<protein>
    <recommendedName>
        <fullName evidence="2">protein-glutamate methylesterase</fullName>
        <ecNumber evidence="2">3.1.1.61</ecNumber>
    </recommendedName>
</protein>
<dbReference type="EC" id="3.1.1.61" evidence="2"/>
<sequence length="336" mass="35132">MPHCRDVVVVGASAGGVESLRGLLAALPADLPASVLVVLHMPADGTSALPAILNRVGPLPVHPARSGLRLRHGHVYAAVPDHHLLLVDGVMALSKGPTENGHRPAVDALFRSAARAIGPRAIGVVLSGTLDDGAAGLLSIVARGGAAVVQDPADAIYPGMPESALRAVPTANVAPVAKMADLITALTAEPVTDQPPNTMSRADLIEAHIAEQGLQEGGLEMTTMGEPSGFTCPDCDGALLSVPGAARYRCRVGHAWTEEALVVQKDAQLERALWTALRTLDEKISLNRRMERTAVERGSGLVARRYAATVAEASHAADVLRQFIRDDVITDEEPVP</sequence>
<evidence type="ECO:0000256" key="2">
    <source>
        <dbReference type="ARBA" id="ARBA00039140"/>
    </source>
</evidence>
<proteinExistence type="predicted"/>
<dbReference type="EMBL" id="JBHLUD010000004">
    <property type="protein sequence ID" value="MFC0542353.1"/>
    <property type="molecule type" value="Genomic_DNA"/>
</dbReference>
<dbReference type="Gene3D" id="3.40.50.180">
    <property type="entry name" value="Methylesterase CheB, C-terminal domain"/>
    <property type="match status" value="1"/>
</dbReference>
<dbReference type="InterPro" id="IPR000673">
    <property type="entry name" value="Sig_transdc_resp-reg_Me-estase"/>
</dbReference>
<accession>A0ABV6MPW4</accession>
<comment type="catalytic activity">
    <reaction evidence="3">
        <text>[protein]-L-glutamate 5-O-methyl ester + H2O = L-glutamyl-[protein] + methanol + H(+)</text>
        <dbReference type="Rhea" id="RHEA:23236"/>
        <dbReference type="Rhea" id="RHEA-COMP:10208"/>
        <dbReference type="Rhea" id="RHEA-COMP:10311"/>
        <dbReference type="ChEBI" id="CHEBI:15377"/>
        <dbReference type="ChEBI" id="CHEBI:15378"/>
        <dbReference type="ChEBI" id="CHEBI:17790"/>
        <dbReference type="ChEBI" id="CHEBI:29973"/>
        <dbReference type="ChEBI" id="CHEBI:82795"/>
        <dbReference type="EC" id="3.1.1.61"/>
    </reaction>
</comment>
<feature type="active site" evidence="4">
    <location>
        <position position="13"/>
    </location>
</feature>
<dbReference type="InterPro" id="IPR035909">
    <property type="entry name" value="CheB_C"/>
</dbReference>
<evidence type="ECO:0000256" key="3">
    <source>
        <dbReference type="ARBA" id="ARBA00048267"/>
    </source>
</evidence>
<keyword evidence="1 4" id="KW-0378">Hydrolase</keyword>
<dbReference type="PIRSF" id="PIRSF036461">
    <property type="entry name" value="Chmtx_methlestr"/>
    <property type="match status" value="1"/>
</dbReference>
<dbReference type="CDD" id="cd16433">
    <property type="entry name" value="CheB"/>
    <property type="match status" value="1"/>
</dbReference>
<dbReference type="SUPFAM" id="SSF52738">
    <property type="entry name" value="Methylesterase CheB, C-terminal domain"/>
    <property type="match status" value="1"/>
</dbReference>
<evidence type="ECO:0000313" key="6">
    <source>
        <dbReference type="EMBL" id="MFC0542353.1"/>
    </source>
</evidence>
<dbReference type="PANTHER" id="PTHR42872:SF6">
    <property type="entry name" value="PROTEIN-GLUTAMATE METHYLESTERASE_PROTEIN-GLUTAMINE GLUTAMINASE"/>
    <property type="match status" value="1"/>
</dbReference>
<dbReference type="Pfam" id="PF01339">
    <property type="entry name" value="CheB_methylest"/>
    <property type="match status" value="1"/>
</dbReference>
<name>A0ABV6MPW4_9PSEU</name>
<gene>
    <name evidence="6" type="ORF">ACFFH7_12725</name>
</gene>
<feature type="active site" evidence="4">
    <location>
        <position position="40"/>
    </location>
</feature>
<reference evidence="6 7" key="1">
    <citation type="submission" date="2024-09" db="EMBL/GenBank/DDBJ databases">
        <authorList>
            <person name="Sun Q."/>
            <person name="Mori K."/>
        </authorList>
    </citation>
    <scope>NUCLEOTIDE SEQUENCE [LARGE SCALE GENOMIC DNA]</scope>
    <source>
        <strain evidence="6 7">TBRC 1432</strain>
    </source>
</reference>
<dbReference type="PANTHER" id="PTHR42872">
    <property type="entry name" value="PROTEIN-GLUTAMATE METHYLESTERASE/PROTEIN-GLUTAMINE GLUTAMINASE"/>
    <property type="match status" value="1"/>
</dbReference>
<dbReference type="InterPro" id="IPR011247">
    <property type="entry name" value="Chemotax_prot-Glu_Me-esterase"/>
</dbReference>
<evidence type="ECO:0000256" key="1">
    <source>
        <dbReference type="ARBA" id="ARBA00022801"/>
    </source>
</evidence>
<feature type="active site" evidence="4">
    <location>
        <position position="132"/>
    </location>
</feature>
<organism evidence="6 7">
    <name type="scientific">Kutzneria chonburiensis</name>
    <dbReference type="NCBI Taxonomy" id="1483604"/>
    <lineage>
        <taxon>Bacteria</taxon>
        <taxon>Bacillati</taxon>
        <taxon>Actinomycetota</taxon>
        <taxon>Actinomycetes</taxon>
        <taxon>Pseudonocardiales</taxon>
        <taxon>Pseudonocardiaceae</taxon>
        <taxon>Kutzneria</taxon>
    </lineage>
</organism>
<comment type="caution">
    <text evidence="6">The sequence shown here is derived from an EMBL/GenBank/DDBJ whole genome shotgun (WGS) entry which is preliminary data.</text>
</comment>
<dbReference type="PROSITE" id="PS50122">
    <property type="entry name" value="CHEB"/>
    <property type="match status" value="1"/>
</dbReference>
<keyword evidence="7" id="KW-1185">Reference proteome</keyword>